<accession>A0A183BVZ2</accession>
<reference evidence="1" key="1">
    <citation type="submission" date="2014-05" db="EMBL/GenBank/DDBJ databases">
        <title>The genome and life-stage specific transcriptomes of Globodera pallida elucidate key aspects of plant parasitism by a cyst nematode.</title>
        <authorList>
            <person name="Cotton J.A."/>
            <person name="Lilley C.J."/>
            <person name="Jones L.M."/>
            <person name="Kikuchi T."/>
            <person name="Reid A.J."/>
            <person name="Thorpe P."/>
            <person name="Tsai I.J."/>
            <person name="Beasley H."/>
            <person name="Blok V."/>
            <person name="Cock P.J.A."/>
            <person name="Van den Akker S.E."/>
            <person name="Holroyd N."/>
            <person name="Hunt M."/>
            <person name="Mantelin S."/>
            <person name="Naghra H."/>
            <person name="Pain A."/>
            <person name="Palomares-Rius J.E."/>
            <person name="Zarowiecki M."/>
            <person name="Berriman M."/>
            <person name="Jones J.T."/>
            <person name="Urwin P.E."/>
        </authorList>
    </citation>
    <scope>NUCLEOTIDE SEQUENCE [LARGE SCALE GENOMIC DNA]</scope>
    <source>
        <strain evidence="1">Lindley</strain>
    </source>
</reference>
<keyword evidence="1" id="KW-1185">Reference proteome</keyword>
<evidence type="ECO:0000313" key="2">
    <source>
        <dbReference type="WBParaSite" id="GPLIN_000478000"/>
    </source>
</evidence>
<evidence type="ECO:0000313" key="1">
    <source>
        <dbReference type="Proteomes" id="UP000050741"/>
    </source>
</evidence>
<protein>
    <submittedName>
        <fullName evidence="2">Cadherin domain-containing protein</fullName>
    </submittedName>
</protein>
<organism evidence="1 2">
    <name type="scientific">Globodera pallida</name>
    <name type="common">Potato cyst nematode worm</name>
    <name type="synonym">Heterodera pallida</name>
    <dbReference type="NCBI Taxonomy" id="36090"/>
    <lineage>
        <taxon>Eukaryota</taxon>
        <taxon>Metazoa</taxon>
        <taxon>Ecdysozoa</taxon>
        <taxon>Nematoda</taxon>
        <taxon>Chromadorea</taxon>
        <taxon>Rhabditida</taxon>
        <taxon>Tylenchina</taxon>
        <taxon>Tylenchomorpha</taxon>
        <taxon>Tylenchoidea</taxon>
        <taxon>Heteroderidae</taxon>
        <taxon>Heteroderinae</taxon>
        <taxon>Globodera</taxon>
    </lineage>
</organism>
<dbReference type="AlphaFoldDB" id="A0A183BVZ2"/>
<dbReference type="Proteomes" id="UP000050741">
    <property type="component" value="Unassembled WGS sequence"/>
</dbReference>
<dbReference type="WBParaSite" id="GPLIN_000478000">
    <property type="protein sequence ID" value="GPLIN_000478000"/>
    <property type="gene ID" value="GPLIN_000478000"/>
</dbReference>
<reference evidence="2" key="2">
    <citation type="submission" date="2016-06" db="UniProtKB">
        <authorList>
            <consortium name="WormBaseParasite"/>
        </authorList>
    </citation>
    <scope>IDENTIFICATION</scope>
</reference>
<sequence length="95" mass="10399">MTPVDNSLTDGILSFQLDNSTDFDDPFIKIRILSDGQTLLLAGTDQQQPANAEDKAGGSGELPFTYVDKVRICDTANGDEVSTSHKRDLYFRIAC</sequence>
<name>A0A183BVZ2_GLOPA</name>
<proteinExistence type="predicted"/>